<dbReference type="InterPro" id="IPR036086">
    <property type="entry name" value="ParB/Sulfiredoxin_sf"/>
</dbReference>
<feature type="domain" description="ParB-like N-terminal" evidence="7">
    <location>
        <begin position="91"/>
        <end position="182"/>
    </location>
</feature>
<comment type="similarity">
    <text evidence="2">Belongs to the ParB family.</text>
</comment>
<feature type="compositionally biased region" description="Polar residues" evidence="6">
    <location>
        <begin position="57"/>
        <end position="67"/>
    </location>
</feature>
<keyword evidence="5" id="KW-0175">Coiled coil</keyword>
<evidence type="ECO:0000256" key="1">
    <source>
        <dbReference type="ARBA" id="ARBA00004453"/>
    </source>
</evidence>
<accession>C9LV21</accession>
<evidence type="ECO:0000313" key="8">
    <source>
        <dbReference type="EMBL" id="AEC01228.1"/>
    </source>
</evidence>
<dbReference type="Gene3D" id="3.90.1530.30">
    <property type="match status" value="1"/>
</dbReference>
<evidence type="ECO:0000313" key="10">
    <source>
        <dbReference type="Proteomes" id="UP000003505"/>
    </source>
</evidence>
<dbReference type="FunFam" id="1.10.10.2830:FF:000001">
    <property type="entry name" value="Chromosome partitioning protein ParB"/>
    <property type="match status" value="1"/>
</dbReference>
<dbReference type="OrthoDB" id="9802051at2"/>
<reference evidence="8 11" key="2">
    <citation type="submission" date="2011-04" db="EMBL/GenBank/DDBJ databases">
        <title>The complete genome of Selenomonas sputigena DSM 20758.</title>
        <authorList>
            <consortium name="US DOE Joint Genome Institute (JGI-PGF)"/>
            <person name="Lucas S."/>
            <person name="Copeland A."/>
            <person name="Lapidus A."/>
            <person name="Bruce D."/>
            <person name="Goodwin L."/>
            <person name="Pitluck S."/>
            <person name="Peters L."/>
            <person name="Kyrpides N."/>
            <person name="Mavromatis K."/>
            <person name="Ivanova N."/>
            <person name="Ovchinnikova G."/>
            <person name="Teshima H."/>
            <person name="Detter J.C."/>
            <person name="Tapia R."/>
            <person name="Han C."/>
            <person name="Land M."/>
            <person name="Hauser L."/>
            <person name="Markowitz V."/>
            <person name="Cheng J.-F."/>
            <person name="Hugenholtz P."/>
            <person name="Woyke T."/>
            <person name="Wu D."/>
            <person name="Gronow S."/>
            <person name="Wellnitz S."/>
            <person name="Schneider S."/>
            <person name="Klenk H.-P."/>
            <person name="Eisen J.A."/>
        </authorList>
    </citation>
    <scope>NUCLEOTIDE SEQUENCE [LARGE SCALE GENOMIC DNA]</scope>
    <source>
        <strain evidence="8">ATCC 35185</strain>
        <strain evidence="11">ATCC 35185 / DSM 20758 / VPI D19B-28</strain>
    </source>
</reference>
<dbReference type="EMBL" id="ACKP02000023">
    <property type="protein sequence ID" value="EEX77255.1"/>
    <property type="molecule type" value="Genomic_DNA"/>
</dbReference>
<dbReference type="InterPro" id="IPR004437">
    <property type="entry name" value="ParB/RepB/Spo0J"/>
</dbReference>
<keyword evidence="4" id="KW-0238">DNA-binding</keyword>
<dbReference type="CDD" id="cd16393">
    <property type="entry name" value="SPO0J_N"/>
    <property type="match status" value="1"/>
</dbReference>
<organism evidence="9 10">
    <name type="scientific">Selenomonas sputigena (strain ATCC 35185 / DSM 20758 / CCUG 44933 / VPI D19B-28)</name>
    <dbReference type="NCBI Taxonomy" id="546271"/>
    <lineage>
        <taxon>Bacteria</taxon>
        <taxon>Bacillati</taxon>
        <taxon>Bacillota</taxon>
        <taxon>Negativicutes</taxon>
        <taxon>Selenomonadales</taxon>
        <taxon>Selenomonadaceae</taxon>
        <taxon>Selenomonas</taxon>
    </lineage>
</organism>
<feature type="compositionally biased region" description="Polar residues" evidence="6">
    <location>
        <begin position="25"/>
        <end position="37"/>
    </location>
</feature>
<dbReference type="AlphaFoldDB" id="C9LV21"/>
<feature type="coiled-coil region" evidence="5">
    <location>
        <begin position="267"/>
        <end position="297"/>
    </location>
</feature>
<dbReference type="Proteomes" id="UP000003505">
    <property type="component" value="Unassembled WGS sequence"/>
</dbReference>
<gene>
    <name evidence="9" type="primary">spo0J</name>
    <name evidence="8" type="ordered locus">Selsp_2284</name>
    <name evidence="9" type="ORF">SELSPUOL_01311</name>
</gene>
<sequence length="377" mass="42213">MTARKHQALGKGLGALFPTELKTPEVSQKESPQLSDTNAEEKKRMEAPQEAEKESAENSNPQGNEGASQVAIEDDEAIDVIPKEMNGIAVQQIPLHEIQANRYQPRHEFDESALDELKESIVQHGVLQPILVRQLPAGKGYELVAGERRFRASRLAGLETVPALVRPLSDAASTEIALIENLQREDLNAIEEANAYRNLLQNFGLTQEALAERVGRSRSHITNMMRLLKLDAHVQEYLANGSLSMGQARPLVVLTDAALQREAADIIMARECSARQAEELVKRLQKNAEETAEAKEAESPEETEKIFLQEAEDKLKMFFGTQVRIRSRGKKNRIEIDFSSEEDLNRILDSLLEKKSRLLEDKKAALRQFSAGERFTV</sequence>
<evidence type="ECO:0000313" key="9">
    <source>
        <dbReference type="EMBL" id="EEX77255.1"/>
    </source>
</evidence>
<dbReference type="KEGG" id="ssg:Selsp_2284"/>
<proteinExistence type="inferred from homology"/>
<name>C9LV21_SELS3</name>
<feature type="coiled-coil region" evidence="5">
    <location>
        <begin position="341"/>
        <end position="368"/>
    </location>
</feature>
<dbReference type="SUPFAM" id="SSF109709">
    <property type="entry name" value="KorB DNA-binding domain-like"/>
    <property type="match status" value="1"/>
</dbReference>
<evidence type="ECO:0000313" key="11">
    <source>
        <dbReference type="Proteomes" id="UP000011124"/>
    </source>
</evidence>
<evidence type="ECO:0000256" key="5">
    <source>
        <dbReference type="SAM" id="Coils"/>
    </source>
</evidence>
<keyword evidence="11" id="KW-1185">Reference proteome</keyword>
<dbReference type="Proteomes" id="UP000011124">
    <property type="component" value="Chromosome"/>
</dbReference>
<dbReference type="eggNOG" id="COG1475">
    <property type="taxonomic scope" value="Bacteria"/>
</dbReference>
<protein>
    <submittedName>
        <fullName evidence="8">ParB-like partition protein</fullName>
    </submittedName>
    <submittedName>
        <fullName evidence="9">Stage 0 sporulation protein J</fullName>
    </submittedName>
</protein>
<dbReference type="NCBIfam" id="TIGR00180">
    <property type="entry name" value="parB_part"/>
    <property type="match status" value="1"/>
</dbReference>
<dbReference type="RefSeq" id="WP_006192612.1">
    <property type="nucleotide sequence ID" value="NC_015437.1"/>
</dbReference>
<dbReference type="STRING" id="546271.Selsp_2284"/>
<feature type="region of interest" description="Disordered" evidence="6">
    <location>
        <begin position="1"/>
        <end position="70"/>
    </location>
</feature>
<dbReference type="HOGENOM" id="CLU_023853_7_2_9"/>
<dbReference type="EMBL" id="CP002637">
    <property type="protein sequence ID" value="AEC01228.1"/>
    <property type="molecule type" value="Genomic_DNA"/>
</dbReference>
<dbReference type="Gene3D" id="1.10.10.2830">
    <property type="match status" value="1"/>
</dbReference>
<dbReference type="Pfam" id="PF17762">
    <property type="entry name" value="HTH_ParB"/>
    <property type="match status" value="1"/>
</dbReference>
<feature type="compositionally biased region" description="Basic and acidic residues" evidence="6">
    <location>
        <begin position="39"/>
        <end position="56"/>
    </location>
</feature>
<evidence type="ECO:0000256" key="2">
    <source>
        <dbReference type="ARBA" id="ARBA00006295"/>
    </source>
</evidence>
<reference evidence="9 10" key="1">
    <citation type="submission" date="2009-09" db="EMBL/GenBank/DDBJ databases">
        <authorList>
            <person name="Weinstock G."/>
            <person name="Sodergren E."/>
            <person name="Clifton S."/>
            <person name="Fulton L."/>
            <person name="Fulton B."/>
            <person name="Courtney L."/>
            <person name="Fronick C."/>
            <person name="Harrison M."/>
            <person name="Strong C."/>
            <person name="Farmer C."/>
            <person name="Delahaunty K."/>
            <person name="Markovic C."/>
            <person name="Hall O."/>
            <person name="Minx P."/>
            <person name="Tomlinson C."/>
            <person name="Mitreva M."/>
            <person name="Nelson J."/>
            <person name="Hou S."/>
            <person name="Wollam A."/>
            <person name="Pepin K.H."/>
            <person name="Johnson M."/>
            <person name="Bhonagiri V."/>
            <person name="Nash W.E."/>
            <person name="Warren W."/>
            <person name="Chinwalla A."/>
            <person name="Mardis E.R."/>
            <person name="Wilson R.K."/>
        </authorList>
    </citation>
    <scope>NUCLEOTIDE SEQUENCE [LARGE SCALE GENOMIC DNA]</scope>
    <source>
        <strain evidence="9">ATCC 35185</strain>
        <strain evidence="10">ATCC 35185 / DSM 20758 / VPI D19B-28</strain>
    </source>
</reference>
<evidence type="ECO:0000256" key="4">
    <source>
        <dbReference type="ARBA" id="ARBA00023125"/>
    </source>
</evidence>
<dbReference type="InterPro" id="IPR050336">
    <property type="entry name" value="Chromosome_partition/occlusion"/>
</dbReference>
<dbReference type="GO" id="GO:0003677">
    <property type="term" value="F:DNA binding"/>
    <property type="evidence" value="ECO:0007669"/>
    <property type="project" value="UniProtKB-KW"/>
</dbReference>
<dbReference type="Pfam" id="PF02195">
    <property type="entry name" value="ParB_N"/>
    <property type="match status" value="1"/>
</dbReference>
<dbReference type="GO" id="GO:0005694">
    <property type="term" value="C:chromosome"/>
    <property type="evidence" value="ECO:0007669"/>
    <property type="project" value="TreeGrafter"/>
</dbReference>
<evidence type="ECO:0000256" key="6">
    <source>
        <dbReference type="SAM" id="MobiDB-lite"/>
    </source>
</evidence>
<comment type="subcellular location">
    <subcellularLocation>
        <location evidence="1">Cytoplasm</location>
        <location evidence="1">Nucleoid</location>
    </subcellularLocation>
</comment>
<dbReference type="FunFam" id="3.90.1530.30:FF:000001">
    <property type="entry name" value="Chromosome partitioning protein ParB"/>
    <property type="match status" value="1"/>
</dbReference>
<dbReference type="SUPFAM" id="SSF110849">
    <property type="entry name" value="ParB/Sulfiredoxin"/>
    <property type="match status" value="1"/>
</dbReference>
<dbReference type="SMART" id="SM00470">
    <property type="entry name" value="ParB"/>
    <property type="match status" value="1"/>
</dbReference>
<dbReference type="GO" id="GO:0009295">
    <property type="term" value="C:nucleoid"/>
    <property type="evidence" value="ECO:0007669"/>
    <property type="project" value="UniProtKB-SubCell"/>
</dbReference>
<evidence type="ECO:0000259" key="7">
    <source>
        <dbReference type="SMART" id="SM00470"/>
    </source>
</evidence>
<dbReference type="GO" id="GO:0045881">
    <property type="term" value="P:positive regulation of sporulation resulting in formation of a cellular spore"/>
    <property type="evidence" value="ECO:0007669"/>
    <property type="project" value="TreeGrafter"/>
</dbReference>
<evidence type="ECO:0000256" key="3">
    <source>
        <dbReference type="ARBA" id="ARBA00022829"/>
    </source>
</evidence>
<dbReference type="InterPro" id="IPR003115">
    <property type="entry name" value="ParB_N"/>
</dbReference>
<dbReference type="InterPro" id="IPR041468">
    <property type="entry name" value="HTH_ParB/Spo0J"/>
</dbReference>
<dbReference type="GO" id="GO:0007059">
    <property type="term" value="P:chromosome segregation"/>
    <property type="evidence" value="ECO:0007669"/>
    <property type="project" value="UniProtKB-KW"/>
</dbReference>
<keyword evidence="3" id="KW-0159">Chromosome partition</keyword>
<dbReference type="PANTHER" id="PTHR33375:SF1">
    <property type="entry name" value="CHROMOSOME-PARTITIONING PROTEIN PARB-RELATED"/>
    <property type="match status" value="1"/>
</dbReference>
<dbReference type="PANTHER" id="PTHR33375">
    <property type="entry name" value="CHROMOSOME-PARTITIONING PROTEIN PARB-RELATED"/>
    <property type="match status" value="1"/>
</dbReference>